<evidence type="ECO:0000313" key="3">
    <source>
        <dbReference type="Proteomes" id="UP001412067"/>
    </source>
</evidence>
<keyword evidence="3" id="KW-1185">Reference proteome</keyword>
<reference evidence="2 3" key="1">
    <citation type="journal article" date="2022" name="Nat. Plants">
        <title>Genomes of leafy and leafless Platanthera orchids illuminate the evolution of mycoheterotrophy.</title>
        <authorList>
            <person name="Li M.H."/>
            <person name="Liu K.W."/>
            <person name="Li Z."/>
            <person name="Lu H.C."/>
            <person name="Ye Q.L."/>
            <person name="Zhang D."/>
            <person name="Wang J.Y."/>
            <person name="Li Y.F."/>
            <person name="Zhong Z.M."/>
            <person name="Liu X."/>
            <person name="Yu X."/>
            <person name="Liu D.K."/>
            <person name="Tu X.D."/>
            <person name="Liu B."/>
            <person name="Hao Y."/>
            <person name="Liao X.Y."/>
            <person name="Jiang Y.T."/>
            <person name="Sun W.H."/>
            <person name="Chen J."/>
            <person name="Chen Y.Q."/>
            <person name="Ai Y."/>
            <person name="Zhai J.W."/>
            <person name="Wu S.S."/>
            <person name="Zhou Z."/>
            <person name="Hsiao Y.Y."/>
            <person name="Wu W.L."/>
            <person name="Chen Y.Y."/>
            <person name="Lin Y.F."/>
            <person name="Hsu J.L."/>
            <person name="Li C.Y."/>
            <person name="Wang Z.W."/>
            <person name="Zhao X."/>
            <person name="Zhong W.Y."/>
            <person name="Ma X.K."/>
            <person name="Ma L."/>
            <person name="Huang J."/>
            <person name="Chen G.Z."/>
            <person name="Huang M.Z."/>
            <person name="Huang L."/>
            <person name="Peng D.H."/>
            <person name="Luo Y.B."/>
            <person name="Zou S.Q."/>
            <person name="Chen S.P."/>
            <person name="Lan S."/>
            <person name="Tsai W.C."/>
            <person name="Van de Peer Y."/>
            <person name="Liu Z.J."/>
        </authorList>
    </citation>
    <scope>NUCLEOTIDE SEQUENCE [LARGE SCALE GENOMIC DNA]</scope>
    <source>
        <strain evidence="2">Lor288</strain>
    </source>
</reference>
<protein>
    <submittedName>
        <fullName evidence="2">Uncharacterized protein</fullName>
    </submittedName>
</protein>
<gene>
    <name evidence="2" type="ORF">KSP40_PGU020508</name>
</gene>
<dbReference type="EMBL" id="JBBWWR010000010">
    <property type="protein sequence ID" value="KAK8960982.1"/>
    <property type="molecule type" value="Genomic_DNA"/>
</dbReference>
<evidence type="ECO:0000313" key="2">
    <source>
        <dbReference type="EMBL" id="KAK8960982.1"/>
    </source>
</evidence>
<evidence type="ECO:0000256" key="1">
    <source>
        <dbReference type="SAM" id="MobiDB-lite"/>
    </source>
</evidence>
<sequence>MMTRPTSRSDDDGGRGRAVRRRKASKGRRRSMHGTSAPVVGEKWERVDGRGLAGHRLKRRTTPIELPLRPEVIAMRIFKKQDQENATALPSQCYKNFLVLTTAIAFAWMPAFHEFFPMPPHEVVHCIRIHATSFMSLANPNSPCFWTHFSSFRHRVASSCQFPPALCCPELSAIAPFTTFPGLLRCQVCLPTSGLMPPTHALFQS</sequence>
<proteinExistence type="predicted"/>
<accession>A0ABR2MAU2</accession>
<feature type="region of interest" description="Disordered" evidence="1">
    <location>
        <begin position="1"/>
        <end position="40"/>
    </location>
</feature>
<name>A0ABR2MAU2_9ASPA</name>
<organism evidence="2 3">
    <name type="scientific">Platanthera guangdongensis</name>
    <dbReference type="NCBI Taxonomy" id="2320717"/>
    <lineage>
        <taxon>Eukaryota</taxon>
        <taxon>Viridiplantae</taxon>
        <taxon>Streptophyta</taxon>
        <taxon>Embryophyta</taxon>
        <taxon>Tracheophyta</taxon>
        <taxon>Spermatophyta</taxon>
        <taxon>Magnoliopsida</taxon>
        <taxon>Liliopsida</taxon>
        <taxon>Asparagales</taxon>
        <taxon>Orchidaceae</taxon>
        <taxon>Orchidoideae</taxon>
        <taxon>Orchideae</taxon>
        <taxon>Orchidinae</taxon>
        <taxon>Platanthera</taxon>
    </lineage>
</organism>
<comment type="caution">
    <text evidence="2">The sequence shown here is derived from an EMBL/GenBank/DDBJ whole genome shotgun (WGS) entry which is preliminary data.</text>
</comment>
<feature type="compositionally biased region" description="Basic residues" evidence="1">
    <location>
        <begin position="17"/>
        <end position="32"/>
    </location>
</feature>
<dbReference type="Proteomes" id="UP001412067">
    <property type="component" value="Unassembled WGS sequence"/>
</dbReference>